<reference evidence="3" key="1">
    <citation type="journal article" date="2019" name="Int. J. Syst. Evol. Microbiol.">
        <title>The Global Catalogue of Microorganisms (GCM) 10K type strain sequencing project: providing services to taxonomists for standard genome sequencing and annotation.</title>
        <authorList>
            <consortium name="The Broad Institute Genomics Platform"/>
            <consortium name="The Broad Institute Genome Sequencing Center for Infectious Disease"/>
            <person name="Wu L."/>
            <person name="Ma J."/>
        </authorList>
    </citation>
    <scope>NUCLEOTIDE SEQUENCE [LARGE SCALE GENOMIC DNA]</scope>
    <source>
        <strain evidence="3">CCUG 43117</strain>
    </source>
</reference>
<protein>
    <submittedName>
        <fullName evidence="2">Uncharacterized protein</fullName>
    </submittedName>
</protein>
<keyword evidence="3" id="KW-1185">Reference proteome</keyword>
<sequence>MKVGLVEGQEAMAHDGGGRLRGQGGGEAPGHRGAGCGFSIRRRI</sequence>
<evidence type="ECO:0000256" key="1">
    <source>
        <dbReference type="SAM" id="MobiDB-lite"/>
    </source>
</evidence>
<proteinExistence type="predicted"/>
<accession>A0ABW0NWA8</accession>
<organism evidence="2 3">
    <name type="scientific">Bosea massiliensis</name>
    <dbReference type="NCBI Taxonomy" id="151419"/>
    <lineage>
        <taxon>Bacteria</taxon>
        <taxon>Pseudomonadati</taxon>
        <taxon>Pseudomonadota</taxon>
        <taxon>Alphaproteobacteria</taxon>
        <taxon>Hyphomicrobiales</taxon>
        <taxon>Boseaceae</taxon>
        <taxon>Bosea</taxon>
    </lineage>
</organism>
<dbReference type="RefSeq" id="WP_280939912.1">
    <property type="nucleotide sequence ID" value="NZ_JBHSLU010000004.1"/>
</dbReference>
<dbReference type="Proteomes" id="UP001596060">
    <property type="component" value="Unassembled WGS sequence"/>
</dbReference>
<feature type="compositionally biased region" description="Gly residues" evidence="1">
    <location>
        <begin position="19"/>
        <end position="36"/>
    </location>
</feature>
<dbReference type="EMBL" id="JBHSLU010000004">
    <property type="protein sequence ID" value="MFC5503869.1"/>
    <property type="molecule type" value="Genomic_DNA"/>
</dbReference>
<name>A0ABW0NWA8_9HYPH</name>
<comment type="caution">
    <text evidence="2">The sequence shown here is derived from an EMBL/GenBank/DDBJ whole genome shotgun (WGS) entry which is preliminary data.</text>
</comment>
<gene>
    <name evidence="2" type="ORF">ACFPN9_01205</name>
</gene>
<evidence type="ECO:0000313" key="2">
    <source>
        <dbReference type="EMBL" id="MFC5503869.1"/>
    </source>
</evidence>
<feature type="region of interest" description="Disordered" evidence="1">
    <location>
        <begin position="1"/>
        <end position="44"/>
    </location>
</feature>
<evidence type="ECO:0000313" key="3">
    <source>
        <dbReference type="Proteomes" id="UP001596060"/>
    </source>
</evidence>